<accession>A0A8J3T273</accession>
<keyword evidence="5 7" id="KW-0472">Membrane</keyword>
<comment type="similarity">
    <text evidence="2">Belongs to the TspO/BZRP family.</text>
</comment>
<feature type="transmembrane region" description="Helical" evidence="7">
    <location>
        <begin position="216"/>
        <end position="236"/>
    </location>
</feature>
<dbReference type="InterPro" id="IPR004307">
    <property type="entry name" value="TspO_MBR"/>
</dbReference>
<dbReference type="RefSeq" id="WP_203878178.1">
    <property type="nucleotide sequence ID" value="NZ_BOOK01000044.1"/>
</dbReference>
<evidence type="ECO:0000256" key="7">
    <source>
        <dbReference type="SAM" id="Phobius"/>
    </source>
</evidence>
<evidence type="ECO:0000313" key="8">
    <source>
        <dbReference type="EMBL" id="GII03906.1"/>
    </source>
</evidence>
<comment type="caution">
    <text evidence="8">The sequence shown here is derived from an EMBL/GenBank/DDBJ whole genome shotgun (WGS) entry which is preliminary data.</text>
</comment>
<gene>
    <name evidence="8" type="ORF">Pta02_59140</name>
</gene>
<dbReference type="PANTHER" id="PTHR10057">
    <property type="entry name" value="PERIPHERAL-TYPE BENZODIAZEPINE RECEPTOR"/>
    <property type="match status" value="1"/>
</dbReference>
<evidence type="ECO:0000256" key="2">
    <source>
        <dbReference type="ARBA" id="ARBA00007524"/>
    </source>
</evidence>
<evidence type="ECO:0000256" key="1">
    <source>
        <dbReference type="ARBA" id="ARBA00004141"/>
    </source>
</evidence>
<dbReference type="FunFam" id="1.20.1260.100:FF:000001">
    <property type="entry name" value="translocator protein 2"/>
    <property type="match status" value="1"/>
</dbReference>
<dbReference type="CDD" id="cd15904">
    <property type="entry name" value="TSPO_MBR"/>
    <property type="match status" value="1"/>
</dbReference>
<protein>
    <recommendedName>
        <fullName evidence="10">Tryptophan-rich sensory protein</fullName>
    </recommendedName>
</protein>
<dbReference type="EMBL" id="BOOK01000044">
    <property type="protein sequence ID" value="GII03906.1"/>
    <property type="molecule type" value="Genomic_DNA"/>
</dbReference>
<organism evidence="8 9">
    <name type="scientific">Planobispora takensis</name>
    <dbReference type="NCBI Taxonomy" id="1367882"/>
    <lineage>
        <taxon>Bacteria</taxon>
        <taxon>Bacillati</taxon>
        <taxon>Actinomycetota</taxon>
        <taxon>Actinomycetes</taxon>
        <taxon>Streptosporangiales</taxon>
        <taxon>Streptosporangiaceae</taxon>
        <taxon>Planobispora</taxon>
    </lineage>
</organism>
<dbReference type="Proteomes" id="UP000634476">
    <property type="component" value="Unassembled WGS sequence"/>
</dbReference>
<keyword evidence="3 7" id="KW-0812">Transmembrane</keyword>
<feature type="compositionally biased region" description="Low complexity" evidence="6">
    <location>
        <begin position="36"/>
        <end position="48"/>
    </location>
</feature>
<dbReference type="AlphaFoldDB" id="A0A8J3T273"/>
<dbReference type="Gene3D" id="1.20.1260.100">
    <property type="entry name" value="TspO/MBR protein"/>
    <property type="match status" value="1"/>
</dbReference>
<dbReference type="Pfam" id="PF03073">
    <property type="entry name" value="TspO_MBR"/>
    <property type="match status" value="1"/>
</dbReference>
<evidence type="ECO:0000256" key="6">
    <source>
        <dbReference type="SAM" id="MobiDB-lite"/>
    </source>
</evidence>
<feature type="transmembrane region" description="Helical" evidence="7">
    <location>
        <begin position="94"/>
        <end position="115"/>
    </location>
</feature>
<evidence type="ECO:0000256" key="3">
    <source>
        <dbReference type="ARBA" id="ARBA00022692"/>
    </source>
</evidence>
<feature type="compositionally biased region" description="Gly residues" evidence="6">
    <location>
        <begin position="11"/>
        <end position="26"/>
    </location>
</feature>
<keyword evidence="9" id="KW-1185">Reference proteome</keyword>
<dbReference type="InterPro" id="IPR038330">
    <property type="entry name" value="TspO/MBR-related_sf"/>
</dbReference>
<dbReference type="GO" id="GO:0016020">
    <property type="term" value="C:membrane"/>
    <property type="evidence" value="ECO:0007669"/>
    <property type="project" value="UniProtKB-SubCell"/>
</dbReference>
<reference evidence="8" key="1">
    <citation type="submission" date="2021-01" db="EMBL/GenBank/DDBJ databases">
        <title>Whole genome shotgun sequence of Planobispora takensis NBRC 109077.</title>
        <authorList>
            <person name="Komaki H."/>
            <person name="Tamura T."/>
        </authorList>
    </citation>
    <scope>NUCLEOTIDE SEQUENCE</scope>
    <source>
        <strain evidence="8">NBRC 109077</strain>
    </source>
</reference>
<evidence type="ECO:0000313" key="9">
    <source>
        <dbReference type="Proteomes" id="UP000634476"/>
    </source>
</evidence>
<dbReference type="PANTHER" id="PTHR10057:SF0">
    <property type="entry name" value="TRANSLOCATOR PROTEIN"/>
    <property type="match status" value="1"/>
</dbReference>
<keyword evidence="4 7" id="KW-1133">Transmembrane helix</keyword>
<feature type="compositionally biased region" description="Low complexity" evidence="6">
    <location>
        <begin position="56"/>
        <end position="66"/>
    </location>
</feature>
<evidence type="ECO:0000256" key="4">
    <source>
        <dbReference type="ARBA" id="ARBA00022989"/>
    </source>
</evidence>
<name>A0A8J3T273_9ACTN</name>
<evidence type="ECO:0008006" key="10">
    <source>
        <dbReference type="Google" id="ProtNLM"/>
    </source>
</evidence>
<feature type="transmembrane region" description="Helical" evidence="7">
    <location>
        <begin position="127"/>
        <end position="148"/>
    </location>
</feature>
<feature type="region of interest" description="Disordered" evidence="6">
    <location>
        <begin position="1"/>
        <end position="82"/>
    </location>
</feature>
<dbReference type="GO" id="GO:0033013">
    <property type="term" value="P:tetrapyrrole metabolic process"/>
    <property type="evidence" value="ECO:0007669"/>
    <property type="project" value="UniProtKB-ARBA"/>
</dbReference>
<proteinExistence type="inferred from homology"/>
<evidence type="ECO:0000256" key="5">
    <source>
        <dbReference type="ARBA" id="ARBA00023136"/>
    </source>
</evidence>
<comment type="subcellular location">
    <subcellularLocation>
        <location evidence="1">Membrane</location>
        <topology evidence="1">Multi-pass membrane protein</topology>
    </subcellularLocation>
</comment>
<sequence>MDMRTPNTKRGGIGAGAQAGIGGGATAGSTPGPGPAAGTAGPGSATGTPGSGAAGSGSAAGTASPALHAVPDPAAGERPRTLAGARPKTLARTLLAVTATAVAGSVATTAASRWYQRLRKPSWQPPSSAFGLVWTPLYGLIALGSARVLDRREGAGRQAFAAQLATNLVLNTGWTLIFFRARSPRLALAEIAALNASNAALIRQAWKTDRTAGATLLPYGAWTLFATALNTAIVRLNPEER</sequence>